<accession>A0ABV5HGZ9</accession>
<protein>
    <recommendedName>
        <fullName evidence="4">Holin</fullName>
    </recommendedName>
</protein>
<organism evidence="2 3">
    <name type="scientific">Vibrio olivae</name>
    <dbReference type="NCBI Taxonomy" id="1243002"/>
    <lineage>
        <taxon>Bacteria</taxon>
        <taxon>Pseudomonadati</taxon>
        <taxon>Pseudomonadota</taxon>
        <taxon>Gammaproteobacteria</taxon>
        <taxon>Vibrionales</taxon>
        <taxon>Vibrionaceae</taxon>
        <taxon>Vibrio</taxon>
    </lineage>
</organism>
<evidence type="ECO:0000313" key="3">
    <source>
        <dbReference type="Proteomes" id="UP001589645"/>
    </source>
</evidence>
<evidence type="ECO:0000256" key="1">
    <source>
        <dbReference type="SAM" id="Phobius"/>
    </source>
</evidence>
<name>A0ABV5HGZ9_9VIBR</name>
<proteinExistence type="predicted"/>
<keyword evidence="3" id="KW-1185">Reference proteome</keyword>
<sequence>MKAFLKNKLGIDLTQPSTKKGVALIGAGIALAAGHPEIITASVTPEGVEYGGIVGTAVPVLLGLWETFRKEFD</sequence>
<dbReference type="EMBL" id="JBHMEP010000001">
    <property type="protein sequence ID" value="MFB9133513.1"/>
    <property type="molecule type" value="Genomic_DNA"/>
</dbReference>
<feature type="transmembrane region" description="Helical" evidence="1">
    <location>
        <begin position="50"/>
        <end position="68"/>
    </location>
</feature>
<keyword evidence="1" id="KW-0812">Transmembrane</keyword>
<feature type="transmembrane region" description="Helical" evidence="1">
    <location>
        <begin position="21"/>
        <end position="44"/>
    </location>
</feature>
<evidence type="ECO:0008006" key="4">
    <source>
        <dbReference type="Google" id="ProtNLM"/>
    </source>
</evidence>
<gene>
    <name evidence="2" type="ORF">ACFFUV_00840</name>
</gene>
<evidence type="ECO:0000313" key="2">
    <source>
        <dbReference type="EMBL" id="MFB9133513.1"/>
    </source>
</evidence>
<keyword evidence="1" id="KW-1133">Transmembrane helix</keyword>
<keyword evidence="1" id="KW-0472">Membrane</keyword>
<comment type="caution">
    <text evidence="2">The sequence shown here is derived from an EMBL/GenBank/DDBJ whole genome shotgun (WGS) entry which is preliminary data.</text>
</comment>
<dbReference type="Proteomes" id="UP001589645">
    <property type="component" value="Unassembled WGS sequence"/>
</dbReference>
<dbReference type="RefSeq" id="WP_390189036.1">
    <property type="nucleotide sequence ID" value="NZ_JBHMEP010000001.1"/>
</dbReference>
<reference evidence="2 3" key="1">
    <citation type="submission" date="2024-09" db="EMBL/GenBank/DDBJ databases">
        <authorList>
            <person name="Sun Q."/>
            <person name="Mori K."/>
        </authorList>
    </citation>
    <scope>NUCLEOTIDE SEQUENCE [LARGE SCALE GENOMIC DNA]</scope>
    <source>
        <strain evidence="2 3">CECT 8064</strain>
    </source>
</reference>